<accession>A0A2P7MR24</accession>
<feature type="domain" description="FAD-binding" evidence="7">
    <location>
        <begin position="10"/>
        <end position="76"/>
    </location>
</feature>
<evidence type="ECO:0000256" key="4">
    <source>
        <dbReference type="ARBA" id="ARBA00022827"/>
    </source>
</evidence>
<proteinExistence type="inferred from homology"/>
<feature type="domain" description="FAD-binding" evidence="7">
    <location>
        <begin position="152"/>
        <end position="307"/>
    </location>
</feature>
<dbReference type="InterPro" id="IPR051205">
    <property type="entry name" value="UbiH/COQ6_monooxygenase"/>
</dbReference>
<keyword evidence="9" id="KW-1185">Reference proteome</keyword>
<evidence type="ECO:0000256" key="6">
    <source>
        <dbReference type="ARBA" id="ARBA00023033"/>
    </source>
</evidence>
<evidence type="ECO:0000256" key="5">
    <source>
        <dbReference type="ARBA" id="ARBA00023002"/>
    </source>
</evidence>
<dbReference type="InterPro" id="IPR036188">
    <property type="entry name" value="FAD/NAD-bd_sf"/>
</dbReference>
<comment type="cofactor">
    <cofactor evidence="1">
        <name>FAD</name>
        <dbReference type="ChEBI" id="CHEBI:57692"/>
    </cofactor>
</comment>
<dbReference type="Proteomes" id="UP000243002">
    <property type="component" value="Unassembled WGS sequence"/>
</dbReference>
<comment type="caution">
    <text evidence="8">The sequence shown here is derived from an EMBL/GenBank/DDBJ whole genome shotgun (WGS) entry which is preliminary data.</text>
</comment>
<keyword evidence="6 8" id="KW-0503">Monooxygenase</keyword>
<dbReference type="NCBIfam" id="TIGR01988">
    <property type="entry name" value="Ubi-OHases"/>
    <property type="match status" value="1"/>
</dbReference>
<keyword evidence="3" id="KW-0285">Flavoprotein</keyword>
<dbReference type="AlphaFoldDB" id="A0A2P7MR24"/>
<keyword evidence="4" id="KW-0274">FAD</keyword>
<dbReference type="EMBL" id="PXXO01000018">
    <property type="protein sequence ID" value="PSJ03671.1"/>
    <property type="molecule type" value="Genomic_DNA"/>
</dbReference>
<dbReference type="PANTHER" id="PTHR43876:SF7">
    <property type="entry name" value="UBIQUINONE BIOSYNTHESIS MONOOXYGENASE COQ6, MITOCHONDRIAL"/>
    <property type="match status" value="1"/>
</dbReference>
<evidence type="ECO:0000256" key="1">
    <source>
        <dbReference type="ARBA" id="ARBA00001974"/>
    </source>
</evidence>
<evidence type="ECO:0000313" key="8">
    <source>
        <dbReference type="EMBL" id="PSJ03671.1"/>
    </source>
</evidence>
<evidence type="ECO:0000256" key="3">
    <source>
        <dbReference type="ARBA" id="ARBA00022630"/>
    </source>
</evidence>
<dbReference type="Pfam" id="PF01494">
    <property type="entry name" value="FAD_binding_3"/>
    <property type="match status" value="2"/>
</dbReference>
<evidence type="ECO:0000313" key="9">
    <source>
        <dbReference type="Proteomes" id="UP000243002"/>
    </source>
</evidence>
<keyword evidence="5" id="KW-0560">Oxidoreductase</keyword>
<dbReference type="GO" id="GO:0004497">
    <property type="term" value="F:monooxygenase activity"/>
    <property type="evidence" value="ECO:0007669"/>
    <property type="project" value="UniProtKB-KW"/>
</dbReference>
<sequence>MVESKPVLRALVNGAGPTGALTAFALADAGWQVQISDPLPAAVLLERSRAYAFTHSSQRLLEQLGLWSAVQALLVPFRSLELLDLATQRQVPFCLADLGSRRAAAPAAAVGWVGQHRPLMTLLLERLGAHPAITLELGTPPPHAAAKQPPHDLIVAADGPHSPSREALGIGVLQWAYRQNCLTALVQLRGSADDQAWELLRPEGPFAVLPLGDGLFQLVWSAPAQRCRQLESLGDSAFLDALAGALPDQLQPDALLDDPRAFPVALLLARRLHRGHTVLVGESGHRCHPVGGQGLNLCWRDVATLHRLARRTAAGRLAVHRLPAAYARRRWPDLLLTLLATDLLVRFFSNRSPLLLPLRHLALLLLAKLAPLRQLSLSAMTDGPCQLLRR</sequence>
<dbReference type="SUPFAM" id="SSF51905">
    <property type="entry name" value="FAD/NAD(P)-binding domain"/>
    <property type="match status" value="1"/>
</dbReference>
<dbReference type="RefSeq" id="WP_106633000.1">
    <property type="nucleotide sequence ID" value="NZ_PXXO01000018.1"/>
</dbReference>
<gene>
    <name evidence="8" type="ORF">C7K55_12170</name>
</gene>
<organism evidence="8 9">
    <name type="scientific">Cyanobium usitatum str. Tous</name>
    <dbReference type="NCBI Taxonomy" id="2116684"/>
    <lineage>
        <taxon>Bacteria</taxon>
        <taxon>Bacillati</taxon>
        <taxon>Cyanobacteriota</taxon>
        <taxon>Cyanophyceae</taxon>
        <taxon>Synechococcales</taxon>
        <taxon>Prochlorococcaceae</taxon>
        <taxon>Cyanobium</taxon>
    </lineage>
</organism>
<name>A0A2P7MR24_9CYAN</name>
<protein>
    <submittedName>
        <fullName evidence="8">2-octaprenyl-6-methoxyphenol 4-monooxygenase</fullName>
    </submittedName>
</protein>
<evidence type="ECO:0000259" key="7">
    <source>
        <dbReference type="Pfam" id="PF01494"/>
    </source>
</evidence>
<reference evidence="8 9" key="1">
    <citation type="journal article" date="2018" name="Environ. Microbiol.">
        <title>Ecological and genomic features of two widespread freshwater picocyanobacteria.</title>
        <authorList>
            <person name="Cabello-Yeves P.J."/>
            <person name="Picazo A."/>
            <person name="Camacho A."/>
            <person name="Callieri C."/>
            <person name="Rosselli R."/>
            <person name="Roda-Garcia J.J."/>
            <person name="Coutinho F.H."/>
            <person name="Rodriguez-Valera F."/>
        </authorList>
    </citation>
    <scope>NUCLEOTIDE SEQUENCE [LARGE SCALE GENOMIC DNA]</scope>
    <source>
        <strain evidence="8 9">Tous</strain>
    </source>
</reference>
<dbReference type="PRINTS" id="PR00420">
    <property type="entry name" value="RNGMNOXGNASE"/>
</dbReference>
<dbReference type="GO" id="GO:0006744">
    <property type="term" value="P:ubiquinone biosynthetic process"/>
    <property type="evidence" value="ECO:0007669"/>
    <property type="project" value="InterPro"/>
</dbReference>
<dbReference type="InterPro" id="IPR002938">
    <property type="entry name" value="FAD-bd"/>
</dbReference>
<dbReference type="Gene3D" id="3.50.50.60">
    <property type="entry name" value="FAD/NAD(P)-binding domain"/>
    <property type="match status" value="2"/>
</dbReference>
<dbReference type="PANTHER" id="PTHR43876">
    <property type="entry name" value="UBIQUINONE BIOSYNTHESIS MONOOXYGENASE COQ6, MITOCHONDRIAL"/>
    <property type="match status" value="1"/>
</dbReference>
<dbReference type="GO" id="GO:0071949">
    <property type="term" value="F:FAD binding"/>
    <property type="evidence" value="ECO:0007669"/>
    <property type="project" value="InterPro"/>
</dbReference>
<evidence type="ECO:0000256" key="2">
    <source>
        <dbReference type="ARBA" id="ARBA00005349"/>
    </source>
</evidence>
<dbReference type="GO" id="GO:0016705">
    <property type="term" value="F:oxidoreductase activity, acting on paired donors, with incorporation or reduction of molecular oxygen"/>
    <property type="evidence" value="ECO:0007669"/>
    <property type="project" value="InterPro"/>
</dbReference>
<dbReference type="OrthoDB" id="9766816at2"/>
<comment type="similarity">
    <text evidence="2">Belongs to the UbiH/COQ6 family.</text>
</comment>
<dbReference type="Gene3D" id="3.30.9.10">
    <property type="entry name" value="D-Amino Acid Oxidase, subunit A, domain 2"/>
    <property type="match status" value="1"/>
</dbReference>
<dbReference type="InterPro" id="IPR010971">
    <property type="entry name" value="UbiH/COQ6"/>
</dbReference>